<keyword evidence="1" id="KW-0812">Transmembrane</keyword>
<dbReference type="OrthoDB" id="3642468at2759"/>
<reference evidence="2 4" key="1">
    <citation type="submission" date="2018-02" db="EMBL/GenBank/DDBJ databases">
        <title>Fusarium culmorum secondary metabolites in fungal-bacterial-plant interactions.</title>
        <authorList>
            <person name="Schmidt R."/>
        </authorList>
    </citation>
    <scope>NUCLEOTIDE SEQUENCE [LARGE SCALE GENOMIC DNA]</scope>
    <source>
        <strain evidence="2 4">PV</strain>
    </source>
</reference>
<evidence type="ECO:0000313" key="3">
    <source>
        <dbReference type="EMBL" id="QPC68789.1"/>
    </source>
</evidence>
<proteinExistence type="predicted"/>
<dbReference type="Gene3D" id="1.20.58.340">
    <property type="entry name" value="Magnesium transport protein CorA, transmembrane region"/>
    <property type="match status" value="1"/>
</dbReference>
<dbReference type="AlphaFoldDB" id="A0A2T4GIB7"/>
<keyword evidence="4" id="KW-1185">Reference proteome</keyword>
<sequence>MSQSQKHGSVSNCTRAVVVGPNGFQALRSWERAAEAALTVPILYAEPLACLLRRERFTPMDEIYHKIAEFNPRRLKHSRDILSFKYSELWCNDATGIVDYHDGIVTVPDVASWLATETRKVPTGSESLILRFVWPKFILDDNRVELPEDTKDQILEKFGLGLPYSYFSSCVAGVAAFPEVVKPETTQRTYSFCYAPKLASIWSCTCFKPPASRPSITYGMILAGDKEQESLKTLLKSRSKWQLNTASHALFPAFLFAFMFHGEIETTQNNMKPGIQQIEARTGYSDFKTKRKHIAAGELGTLSAQMSGFAVRLASTERKDKTVQKLLGFAQEQLRLRDSATPVADELMEHHVGVLQRRLDMQAMDREYTLKRVQIQIDVLNNLISENYSLSNSIISISTLRDAASMKTLAFVTMFFLPGSFISALFSTNLFDWDNTKGHGIGVPATPQFRLYWAITIPLTLVTFILYFIWAEFSSFDRSQRRERKRWGFPRTESMEAEEQTRSALQVLKDQRERMSEAYAMVTKRQFVFGRGEKDEPMER</sequence>
<dbReference type="Proteomes" id="UP000241587">
    <property type="component" value="Unassembled WGS sequence"/>
</dbReference>
<gene>
    <name evidence="2" type="ORF">FCULG_00009462</name>
    <name evidence="3" type="ORF">HYE67_011020</name>
</gene>
<dbReference type="EMBL" id="PVEM01000016">
    <property type="protein sequence ID" value="PTD03303.1"/>
    <property type="molecule type" value="Genomic_DNA"/>
</dbReference>
<feature type="transmembrane region" description="Helical" evidence="1">
    <location>
        <begin position="409"/>
        <end position="431"/>
    </location>
</feature>
<keyword evidence="1" id="KW-1133">Transmembrane helix</keyword>
<keyword evidence="1" id="KW-0472">Membrane</keyword>
<name>A0A2T4GIB7_FUSCU</name>
<protein>
    <submittedName>
        <fullName evidence="2">Uncharacterized protein</fullName>
    </submittedName>
</protein>
<dbReference type="Proteomes" id="UP000663297">
    <property type="component" value="Chromosome 4"/>
</dbReference>
<evidence type="ECO:0000313" key="4">
    <source>
        <dbReference type="Proteomes" id="UP000241587"/>
    </source>
</evidence>
<feature type="transmembrane region" description="Helical" evidence="1">
    <location>
        <begin position="451"/>
        <end position="476"/>
    </location>
</feature>
<dbReference type="OMA" id="RWGFPRT"/>
<evidence type="ECO:0000256" key="1">
    <source>
        <dbReference type="SAM" id="Phobius"/>
    </source>
</evidence>
<accession>A0A2T4GIB7</accession>
<organism evidence="2 4">
    <name type="scientific">Fusarium culmorum</name>
    <dbReference type="NCBI Taxonomy" id="5516"/>
    <lineage>
        <taxon>Eukaryota</taxon>
        <taxon>Fungi</taxon>
        <taxon>Dikarya</taxon>
        <taxon>Ascomycota</taxon>
        <taxon>Pezizomycotina</taxon>
        <taxon>Sordariomycetes</taxon>
        <taxon>Hypocreomycetidae</taxon>
        <taxon>Hypocreales</taxon>
        <taxon>Nectriaceae</taxon>
        <taxon>Fusarium</taxon>
    </lineage>
</organism>
<reference evidence="3" key="2">
    <citation type="submission" date="2020-11" db="EMBL/GenBank/DDBJ databases">
        <title>The chromosome-scale genome resource for two endophytic Fusarium species: F. culmorum and F. pseudograminearum.</title>
        <authorList>
            <person name="Yuan Z."/>
        </authorList>
    </citation>
    <scope>NUCLEOTIDE SEQUENCE</scope>
    <source>
        <strain evidence="3">Class2-1B</strain>
    </source>
</reference>
<dbReference type="EMBL" id="CP064750">
    <property type="protein sequence ID" value="QPC68789.1"/>
    <property type="molecule type" value="Genomic_DNA"/>
</dbReference>
<evidence type="ECO:0000313" key="2">
    <source>
        <dbReference type="EMBL" id="PTD03303.1"/>
    </source>
</evidence>